<name>A0AAN8HV19_CHAGU</name>
<gene>
    <name evidence="1" type="ORF">CgunFtcFv8_013664</name>
</gene>
<dbReference type="AlphaFoldDB" id="A0AAN8HV19"/>
<evidence type="ECO:0000313" key="2">
    <source>
        <dbReference type="Proteomes" id="UP001331515"/>
    </source>
</evidence>
<evidence type="ECO:0000313" key="1">
    <source>
        <dbReference type="EMBL" id="KAK5928612.1"/>
    </source>
</evidence>
<accession>A0AAN8HV19</accession>
<protein>
    <submittedName>
        <fullName evidence="1">Uncharacterized protein</fullName>
    </submittedName>
</protein>
<dbReference type="EMBL" id="JAURVH010001518">
    <property type="protein sequence ID" value="KAK5928612.1"/>
    <property type="molecule type" value="Genomic_DNA"/>
</dbReference>
<comment type="caution">
    <text evidence="1">The sequence shown here is derived from an EMBL/GenBank/DDBJ whole genome shotgun (WGS) entry which is preliminary data.</text>
</comment>
<sequence>MLQLPPSLSQVVSTAVSSQAGRGSNTFIPPGREHSSAAVFAPLLPPHLISDIVTTVAACLTDDSLPLKKQKQHVWSVMSVRCCPNSCRFFSRGSGHSEAAPLRSHRPSAALRSAAAASAAAGQTMEALSAQARIINSLETG</sequence>
<proteinExistence type="predicted"/>
<dbReference type="Proteomes" id="UP001331515">
    <property type="component" value="Unassembled WGS sequence"/>
</dbReference>
<organism evidence="1 2">
    <name type="scientific">Champsocephalus gunnari</name>
    <name type="common">Mackerel icefish</name>
    <dbReference type="NCBI Taxonomy" id="52237"/>
    <lineage>
        <taxon>Eukaryota</taxon>
        <taxon>Metazoa</taxon>
        <taxon>Chordata</taxon>
        <taxon>Craniata</taxon>
        <taxon>Vertebrata</taxon>
        <taxon>Euteleostomi</taxon>
        <taxon>Actinopterygii</taxon>
        <taxon>Neopterygii</taxon>
        <taxon>Teleostei</taxon>
        <taxon>Neoteleostei</taxon>
        <taxon>Acanthomorphata</taxon>
        <taxon>Eupercaria</taxon>
        <taxon>Perciformes</taxon>
        <taxon>Notothenioidei</taxon>
        <taxon>Channichthyidae</taxon>
        <taxon>Champsocephalus</taxon>
    </lineage>
</organism>
<reference evidence="1 2" key="1">
    <citation type="journal article" date="2023" name="Mol. Biol. Evol.">
        <title>Genomics of Secondarily Temperate Adaptation in the Only Non-Antarctic Icefish.</title>
        <authorList>
            <person name="Rivera-Colon A.G."/>
            <person name="Rayamajhi N."/>
            <person name="Minhas B.F."/>
            <person name="Madrigal G."/>
            <person name="Bilyk K.T."/>
            <person name="Yoon V."/>
            <person name="Hune M."/>
            <person name="Gregory S."/>
            <person name="Cheng C.H.C."/>
            <person name="Catchen J.M."/>
        </authorList>
    </citation>
    <scope>NUCLEOTIDE SEQUENCE [LARGE SCALE GENOMIC DNA]</scope>
    <source>
        <tissue evidence="1">White muscle</tissue>
    </source>
</reference>
<keyword evidence="2" id="KW-1185">Reference proteome</keyword>